<dbReference type="EMBL" id="CP088295">
    <property type="protein sequence ID" value="UUY02840.1"/>
    <property type="molecule type" value="Genomic_DNA"/>
</dbReference>
<evidence type="ECO:0000256" key="5">
    <source>
        <dbReference type="ARBA" id="ARBA00023002"/>
    </source>
</evidence>
<comment type="cofactor">
    <cofactor evidence="1">
        <name>FAD</name>
        <dbReference type="ChEBI" id="CHEBI:57692"/>
    </cofactor>
</comment>
<name>A0ABY5PEG3_9ACTN</name>
<feature type="domain" description="Acyl-CoA dehydrogenase/oxidase C-terminal" evidence="6">
    <location>
        <begin position="193"/>
        <end position="325"/>
    </location>
</feature>
<dbReference type="Proteomes" id="UP001058860">
    <property type="component" value="Chromosome"/>
</dbReference>
<evidence type="ECO:0000313" key="8">
    <source>
        <dbReference type="EMBL" id="UUY02840.1"/>
    </source>
</evidence>
<accession>A0ABY5PEG3</accession>
<reference evidence="9" key="1">
    <citation type="submission" date="2021-11" db="EMBL/GenBank/DDBJ databases">
        <title>Cultivation dependent microbiological survey of springs from the worlds oldest radium mine currently devoted to the extraction of radon-saturated water.</title>
        <authorList>
            <person name="Kapinusova G."/>
            <person name="Smrhova T."/>
            <person name="Strejcek M."/>
            <person name="Suman J."/>
            <person name="Jani K."/>
            <person name="Pajer P."/>
            <person name="Uhlik O."/>
        </authorList>
    </citation>
    <scope>NUCLEOTIDE SEQUENCE [LARGE SCALE GENOMIC DNA]</scope>
    <source>
        <strain evidence="9">J379</strain>
    </source>
</reference>
<keyword evidence="9" id="KW-1185">Reference proteome</keyword>
<organism evidence="8 9">
    <name type="scientific">Svornostia abyssi</name>
    <dbReference type="NCBI Taxonomy" id="2898438"/>
    <lineage>
        <taxon>Bacteria</taxon>
        <taxon>Bacillati</taxon>
        <taxon>Actinomycetota</taxon>
        <taxon>Thermoleophilia</taxon>
        <taxon>Solirubrobacterales</taxon>
        <taxon>Baekduiaceae</taxon>
        <taxon>Svornostia</taxon>
    </lineage>
</organism>
<dbReference type="PANTHER" id="PTHR43884">
    <property type="entry name" value="ACYL-COA DEHYDROGENASE"/>
    <property type="match status" value="1"/>
</dbReference>
<dbReference type="Pfam" id="PF02771">
    <property type="entry name" value="Acyl-CoA_dh_N"/>
    <property type="match status" value="1"/>
</dbReference>
<dbReference type="SUPFAM" id="SSF56645">
    <property type="entry name" value="Acyl-CoA dehydrogenase NM domain-like"/>
    <property type="match status" value="1"/>
</dbReference>
<comment type="similarity">
    <text evidence="2">Belongs to the acyl-CoA dehydrogenase family.</text>
</comment>
<evidence type="ECO:0000313" key="9">
    <source>
        <dbReference type="Proteomes" id="UP001058860"/>
    </source>
</evidence>
<gene>
    <name evidence="8" type="ORF">LRS13_19450</name>
</gene>
<dbReference type="Gene3D" id="1.10.540.10">
    <property type="entry name" value="Acyl-CoA dehydrogenase/oxidase, N-terminal domain"/>
    <property type="match status" value="1"/>
</dbReference>
<dbReference type="Pfam" id="PF00441">
    <property type="entry name" value="Acyl-CoA_dh_1"/>
    <property type="match status" value="1"/>
</dbReference>
<evidence type="ECO:0000259" key="7">
    <source>
        <dbReference type="Pfam" id="PF02771"/>
    </source>
</evidence>
<evidence type="ECO:0000259" key="6">
    <source>
        <dbReference type="Pfam" id="PF00441"/>
    </source>
</evidence>
<evidence type="ECO:0000256" key="3">
    <source>
        <dbReference type="ARBA" id="ARBA00022630"/>
    </source>
</evidence>
<dbReference type="InterPro" id="IPR009100">
    <property type="entry name" value="AcylCoA_DH/oxidase_NM_dom_sf"/>
</dbReference>
<dbReference type="Gene3D" id="1.20.140.10">
    <property type="entry name" value="Butyryl-CoA Dehydrogenase, subunit A, domain 3"/>
    <property type="match status" value="1"/>
</dbReference>
<keyword evidence="3" id="KW-0285">Flavoprotein</keyword>
<protein>
    <submittedName>
        <fullName evidence="8">Acyl-CoA/acyl-ACP dehydrogenase</fullName>
    </submittedName>
</protein>
<dbReference type="PANTHER" id="PTHR43884:SF20">
    <property type="entry name" value="ACYL-COA DEHYDROGENASE FADE28"/>
    <property type="match status" value="1"/>
</dbReference>
<dbReference type="RefSeq" id="WP_353863363.1">
    <property type="nucleotide sequence ID" value="NZ_CP088295.1"/>
</dbReference>
<dbReference type="SUPFAM" id="SSF47203">
    <property type="entry name" value="Acyl-CoA dehydrogenase C-terminal domain-like"/>
    <property type="match status" value="1"/>
</dbReference>
<dbReference type="InterPro" id="IPR036250">
    <property type="entry name" value="AcylCo_DH-like_C"/>
</dbReference>
<dbReference type="InterPro" id="IPR009075">
    <property type="entry name" value="AcylCo_DH/oxidase_C"/>
</dbReference>
<evidence type="ECO:0000256" key="2">
    <source>
        <dbReference type="ARBA" id="ARBA00009347"/>
    </source>
</evidence>
<evidence type="ECO:0000256" key="1">
    <source>
        <dbReference type="ARBA" id="ARBA00001974"/>
    </source>
</evidence>
<keyword evidence="4" id="KW-0274">FAD</keyword>
<keyword evidence="5" id="KW-0560">Oxidoreductase</keyword>
<proteinExistence type="inferred from homology"/>
<sequence>MDFGLNDDQRDIQGTARGLVAERASAERVREHAESGTTDTALWKELGEIGWPGIAIAEEHGGQGLGMVELAILCEELGRAIAPVPFLPTVAAAAIIEQGGSDEQRARWLPDLAAGRAIGAVADDTGFVVGGADADVIVIVERGGEEAAVLATAGATVEPIDAIDPTRPAARVTGGTPEALPGDVAAGVDRALVAIAAELIGVCSGSVEMTVAYVKERKQFGTPVGAFQAVAHKCAQMLLDTERARALVSQAAWCADAAPERLHEAAAMAKAAASDAGREVTASAIQAHGGIGFTWEADVHWRYKRAQIDAVLLGGAGAHRARVAKLAAAQARAAVTA</sequence>
<dbReference type="InterPro" id="IPR037069">
    <property type="entry name" value="AcylCoA_DH/ox_N_sf"/>
</dbReference>
<evidence type="ECO:0000256" key="4">
    <source>
        <dbReference type="ARBA" id="ARBA00022827"/>
    </source>
</evidence>
<dbReference type="InterPro" id="IPR013786">
    <property type="entry name" value="AcylCoA_DH/ox_N"/>
</dbReference>
<feature type="domain" description="Acyl-CoA dehydrogenase/oxidase N-terminal" evidence="7">
    <location>
        <begin position="7"/>
        <end position="115"/>
    </location>
</feature>